<proteinExistence type="predicted"/>
<dbReference type="EMBL" id="JAGTTL010000074">
    <property type="protein sequence ID" value="KAK6291089.1"/>
    <property type="molecule type" value="Genomic_DNA"/>
</dbReference>
<evidence type="ECO:0000313" key="2">
    <source>
        <dbReference type="EMBL" id="KAK6291089.1"/>
    </source>
</evidence>
<feature type="non-terminal residue" evidence="2">
    <location>
        <position position="1"/>
    </location>
</feature>
<evidence type="ECO:0000256" key="1">
    <source>
        <dbReference type="SAM" id="MobiDB-lite"/>
    </source>
</evidence>
<gene>
    <name evidence="2" type="ORF">J4Q44_G00385150</name>
</gene>
<accession>A0AAN8KK82</accession>
<sequence length="107" mass="11492">NAVVGVKGCCLCFRHREGPPPWFGTPSRGHTSTSSIWPSTSRRVATPGPELFPQQRGLQDGPSMAFGAVGKRYQELKKLSGNVKPFSVAWVLPKGSVGASSTPRWSP</sequence>
<comment type="caution">
    <text evidence="2">The sequence shown here is derived from an EMBL/GenBank/DDBJ whole genome shotgun (WGS) entry which is preliminary data.</text>
</comment>
<protein>
    <submittedName>
        <fullName evidence="2">Uncharacterized protein</fullName>
    </submittedName>
</protein>
<dbReference type="Proteomes" id="UP001356427">
    <property type="component" value="Unassembled WGS sequence"/>
</dbReference>
<keyword evidence="3" id="KW-1185">Reference proteome</keyword>
<reference evidence="2 3" key="1">
    <citation type="submission" date="2021-04" db="EMBL/GenBank/DDBJ databases">
        <authorList>
            <person name="De Guttry C."/>
            <person name="Zahm M."/>
            <person name="Klopp C."/>
            <person name="Cabau C."/>
            <person name="Louis A."/>
            <person name="Berthelot C."/>
            <person name="Parey E."/>
            <person name="Roest Crollius H."/>
            <person name="Montfort J."/>
            <person name="Robinson-Rechavi M."/>
            <person name="Bucao C."/>
            <person name="Bouchez O."/>
            <person name="Gislard M."/>
            <person name="Lluch J."/>
            <person name="Milhes M."/>
            <person name="Lampietro C."/>
            <person name="Lopez Roques C."/>
            <person name="Donnadieu C."/>
            <person name="Braasch I."/>
            <person name="Desvignes T."/>
            <person name="Postlethwait J."/>
            <person name="Bobe J."/>
            <person name="Wedekind C."/>
            <person name="Guiguen Y."/>
        </authorList>
    </citation>
    <scope>NUCLEOTIDE SEQUENCE [LARGE SCALE GENOMIC DNA]</scope>
    <source>
        <strain evidence="2">Cs_M1</strain>
        <tissue evidence="2">Blood</tissue>
    </source>
</reference>
<feature type="region of interest" description="Disordered" evidence="1">
    <location>
        <begin position="21"/>
        <end position="59"/>
    </location>
</feature>
<dbReference type="AlphaFoldDB" id="A0AAN8KK82"/>
<name>A0AAN8KK82_9TELE</name>
<organism evidence="2 3">
    <name type="scientific">Coregonus suidteri</name>
    <dbReference type="NCBI Taxonomy" id="861788"/>
    <lineage>
        <taxon>Eukaryota</taxon>
        <taxon>Metazoa</taxon>
        <taxon>Chordata</taxon>
        <taxon>Craniata</taxon>
        <taxon>Vertebrata</taxon>
        <taxon>Euteleostomi</taxon>
        <taxon>Actinopterygii</taxon>
        <taxon>Neopterygii</taxon>
        <taxon>Teleostei</taxon>
        <taxon>Protacanthopterygii</taxon>
        <taxon>Salmoniformes</taxon>
        <taxon>Salmonidae</taxon>
        <taxon>Coregoninae</taxon>
        <taxon>Coregonus</taxon>
    </lineage>
</organism>
<feature type="compositionally biased region" description="Polar residues" evidence="1">
    <location>
        <begin position="28"/>
        <end position="43"/>
    </location>
</feature>
<evidence type="ECO:0000313" key="3">
    <source>
        <dbReference type="Proteomes" id="UP001356427"/>
    </source>
</evidence>